<evidence type="ECO:0000256" key="1">
    <source>
        <dbReference type="ARBA" id="ARBA00022500"/>
    </source>
</evidence>
<evidence type="ECO:0008006" key="3">
    <source>
        <dbReference type="Google" id="ProtNLM"/>
    </source>
</evidence>
<reference evidence="2" key="1">
    <citation type="submission" date="2018-06" db="EMBL/GenBank/DDBJ databases">
        <authorList>
            <person name="Zhirakovskaya E."/>
        </authorList>
    </citation>
    <scope>NUCLEOTIDE SEQUENCE</scope>
</reference>
<gene>
    <name evidence="2" type="ORF">MNBD_NITROSPINAE01-622</name>
</gene>
<protein>
    <recommendedName>
        <fullName evidence="3">Chemotaxis protein CheX</fullName>
    </recommendedName>
</protein>
<evidence type="ECO:0000313" key="2">
    <source>
        <dbReference type="EMBL" id="VAX24585.1"/>
    </source>
</evidence>
<dbReference type="SUPFAM" id="SSF103039">
    <property type="entry name" value="CheC-like"/>
    <property type="match status" value="1"/>
</dbReference>
<proteinExistence type="predicted"/>
<dbReference type="InterPro" id="IPR028976">
    <property type="entry name" value="CheC-like_sf"/>
</dbReference>
<sequence>MELSNTSTLDFTKLFARATRDVIQDTTGQQIEVSKSAMSISGIQMIGEIGTFVSFKGDYSGIMVLNFEGAAALEIVVNSLIKMGLPEEDTPKHHSSDEVIGSMGELANQVVGRCRSLVEEKFDLSASAHIPSVVPIGVPIALTMATRNPAQLECVRVSFSTEKRNRFYMELALEPMLLSPLNV</sequence>
<dbReference type="Pfam" id="PF11813">
    <property type="entry name" value="DUF3334"/>
    <property type="match status" value="1"/>
</dbReference>
<dbReference type="AlphaFoldDB" id="A0A3B1CZ23"/>
<dbReference type="GO" id="GO:0006935">
    <property type="term" value="P:chemotaxis"/>
    <property type="evidence" value="ECO:0007669"/>
    <property type="project" value="UniProtKB-KW"/>
</dbReference>
<organism evidence="2">
    <name type="scientific">hydrothermal vent metagenome</name>
    <dbReference type="NCBI Taxonomy" id="652676"/>
    <lineage>
        <taxon>unclassified sequences</taxon>
        <taxon>metagenomes</taxon>
        <taxon>ecological metagenomes</taxon>
    </lineage>
</organism>
<name>A0A3B1CZ23_9ZZZZ</name>
<dbReference type="EMBL" id="UOGC01000166">
    <property type="protein sequence ID" value="VAX24585.1"/>
    <property type="molecule type" value="Genomic_DNA"/>
</dbReference>
<dbReference type="InterPro" id="IPR024513">
    <property type="entry name" value="DUF3334"/>
</dbReference>
<dbReference type="Gene3D" id="3.40.1550.10">
    <property type="entry name" value="CheC-like"/>
    <property type="match status" value="1"/>
</dbReference>
<keyword evidence="1" id="KW-0145">Chemotaxis</keyword>
<accession>A0A3B1CZ23</accession>